<feature type="non-terminal residue" evidence="2">
    <location>
        <position position="144"/>
    </location>
</feature>
<evidence type="ECO:0000256" key="1">
    <source>
        <dbReference type="SAM" id="MobiDB-lite"/>
    </source>
</evidence>
<comment type="caution">
    <text evidence="2">The sequence shown here is derived from an EMBL/GenBank/DDBJ whole genome shotgun (WGS) entry which is preliminary data.</text>
</comment>
<evidence type="ECO:0000313" key="3">
    <source>
        <dbReference type="Proteomes" id="UP001445076"/>
    </source>
</evidence>
<sequence>SSQMSRVAVTPSQMTCGPHNAVHMTRLPSPAQMVCGTPTSTQIPRGGPPPSQMTQFNPQMQQQQQQQQHPHAFQQQQNWGMMGGMPGMVSGGGYGARPGIMGTPQGCNHHYPQPQQHCPPASHSCCDVHHHFPVNMPPSMNAMG</sequence>
<protein>
    <submittedName>
        <fullName evidence="2">Uncharacterized protein</fullName>
    </submittedName>
</protein>
<gene>
    <name evidence="2" type="ORF">OTU49_008321</name>
</gene>
<dbReference type="Proteomes" id="UP001445076">
    <property type="component" value="Unassembled WGS sequence"/>
</dbReference>
<name>A0AAW0WR51_CHEQU</name>
<proteinExistence type="predicted"/>
<dbReference type="EMBL" id="JARKIK010000066">
    <property type="protein sequence ID" value="KAK8729790.1"/>
    <property type="molecule type" value="Genomic_DNA"/>
</dbReference>
<dbReference type="AlphaFoldDB" id="A0AAW0WR51"/>
<accession>A0AAW0WR51</accession>
<feature type="region of interest" description="Disordered" evidence="1">
    <location>
        <begin position="39"/>
        <end position="81"/>
    </location>
</feature>
<evidence type="ECO:0000313" key="2">
    <source>
        <dbReference type="EMBL" id="KAK8729790.1"/>
    </source>
</evidence>
<feature type="compositionally biased region" description="Low complexity" evidence="1">
    <location>
        <begin position="52"/>
        <end position="80"/>
    </location>
</feature>
<feature type="non-terminal residue" evidence="2">
    <location>
        <position position="1"/>
    </location>
</feature>
<keyword evidence="3" id="KW-1185">Reference proteome</keyword>
<organism evidence="2 3">
    <name type="scientific">Cherax quadricarinatus</name>
    <name type="common">Australian red claw crayfish</name>
    <dbReference type="NCBI Taxonomy" id="27406"/>
    <lineage>
        <taxon>Eukaryota</taxon>
        <taxon>Metazoa</taxon>
        <taxon>Ecdysozoa</taxon>
        <taxon>Arthropoda</taxon>
        <taxon>Crustacea</taxon>
        <taxon>Multicrustacea</taxon>
        <taxon>Malacostraca</taxon>
        <taxon>Eumalacostraca</taxon>
        <taxon>Eucarida</taxon>
        <taxon>Decapoda</taxon>
        <taxon>Pleocyemata</taxon>
        <taxon>Astacidea</taxon>
        <taxon>Parastacoidea</taxon>
        <taxon>Parastacidae</taxon>
        <taxon>Cherax</taxon>
    </lineage>
</organism>
<reference evidence="2 3" key="1">
    <citation type="journal article" date="2024" name="BMC Genomics">
        <title>Genome assembly of redclaw crayfish (Cherax quadricarinatus) provides insights into its immune adaptation and hypoxia tolerance.</title>
        <authorList>
            <person name="Liu Z."/>
            <person name="Zheng J."/>
            <person name="Li H."/>
            <person name="Fang K."/>
            <person name="Wang S."/>
            <person name="He J."/>
            <person name="Zhou D."/>
            <person name="Weng S."/>
            <person name="Chi M."/>
            <person name="Gu Z."/>
            <person name="He J."/>
            <person name="Li F."/>
            <person name="Wang M."/>
        </authorList>
    </citation>
    <scope>NUCLEOTIDE SEQUENCE [LARGE SCALE GENOMIC DNA]</scope>
    <source>
        <strain evidence="2">ZL_2023a</strain>
    </source>
</reference>